<keyword evidence="10 17" id="KW-0482">Metalloprotease</keyword>
<reference evidence="22" key="1">
    <citation type="submission" date="2022-01" db="UniProtKB">
        <authorList>
            <consortium name="EnsemblMetazoa"/>
        </authorList>
    </citation>
    <scope>IDENTIFICATION</scope>
</reference>
<dbReference type="Proteomes" id="UP000494040">
    <property type="component" value="Unassembled WGS sequence"/>
</dbReference>
<dbReference type="GO" id="GO:0006508">
    <property type="term" value="P:proteolysis"/>
    <property type="evidence" value="ECO:0007669"/>
    <property type="project" value="UniProtKB-KW"/>
</dbReference>
<dbReference type="InterPro" id="IPR024571">
    <property type="entry name" value="ERAP1-like_C_dom"/>
</dbReference>
<keyword evidence="3" id="KW-1003">Cell membrane</keyword>
<evidence type="ECO:0000256" key="14">
    <source>
        <dbReference type="PIRSR" id="PIRSR634016-1"/>
    </source>
</evidence>
<evidence type="ECO:0000256" key="7">
    <source>
        <dbReference type="ARBA" id="ARBA00022729"/>
    </source>
</evidence>
<feature type="signal peptide" evidence="18">
    <location>
        <begin position="1"/>
        <end position="19"/>
    </location>
</feature>
<feature type="chain" id="PRO_5035273840" description="Aminopeptidase" evidence="18">
    <location>
        <begin position="20"/>
        <end position="933"/>
    </location>
</feature>
<keyword evidence="9 15" id="KW-0862">Zinc</keyword>
<feature type="domain" description="ERAP1-like C-terminal" evidence="20">
    <location>
        <begin position="569"/>
        <end position="851"/>
    </location>
</feature>
<dbReference type="GO" id="GO:0098552">
    <property type="term" value="C:side of membrane"/>
    <property type="evidence" value="ECO:0007669"/>
    <property type="project" value="UniProtKB-KW"/>
</dbReference>
<dbReference type="GO" id="GO:0005886">
    <property type="term" value="C:plasma membrane"/>
    <property type="evidence" value="ECO:0007669"/>
    <property type="project" value="UniProtKB-SubCell"/>
</dbReference>
<dbReference type="InterPro" id="IPR034016">
    <property type="entry name" value="M1_APN-typ"/>
</dbReference>
<evidence type="ECO:0000256" key="6">
    <source>
        <dbReference type="ARBA" id="ARBA00022723"/>
    </source>
</evidence>
<evidence type="ECO:0000256" key="3">
    <source>
        <dbReference type="ARBA" id="ARBA00022475"/>
    </source>
</evidence>
<dbReference type="PANTHER" id="PTHR11533">
    <property type="entry name" value="PROTEASE M1 ZINC METALLOPROTEASE"/>
    <property type="match status" value="1"/>
</dbReference>
<dbReference type="InterPro" id="IPR027268">
    <property type="entry name" value="Peptidase_M4/M1_CTD_sf"/>
</dbReference>
<evidence type="ECO:0000256" key="11">
    <source>
        <dbReference type="ARBA" id="ARBA00023136"/>
    </source>
</evidence>
<dbReference type="EC" id="3.4.11.-" evidence="17"/>
<feature type="binding site" evidence="15">
    <location>
        <position position="352"/>
    </location>
    <ligand>
        <name>Zn(2+)</name>
        <dbReference type="ChEBI" id="CHEBI:29105"/>
        <note>catalytic</note>
    </ligand>
</feature>
<dbReference type="InterPro" id="IPR042097">
    <property type="entry name" value="Aminopeptidase_N-like_N_sf"/>
</dbReference>
<feature type="binding site" evidence="15">
    <location>
        <position position="333"/>
    </location>
    <ligand>
        <name>Zn(2+)</name>
        <dbReference type="ChEBI" id="CHEBI:29105"/>
        <note>catalytic</note>
    </ligand>
</feature>
<dbReference type="InterPro" id="IPR014782">
    <property type="entry name" value="Peptidase_M1_dom"/>
</dbReference>
<keyword evidence="12" id="KW-0325">Glycoprotein</keyword>
<dbReference type="GO" id="GO:0070006">
    <property type="term" value="F:metalloaminopeptidase activity"/>
    <property type="evidence" value="ECO:0007669"/>
    <property type="project" value="TreeGrafter"/>
</dbReference>
<evidence type="ECO:0000256" key="4">
    <source>
        <dbReference type="ARBA" id="ARBA00022622"/>
    </source>
</evidence>
<dbReference type="GO" id="GO:0008270">
    <property type="term" value="F:zinc ion binding"/>
    <property type="evidence" value="ECO:0007669"/>
    <property type="project" value="UniProtKB-UniRule"/>
</dbReference>
<evidence type="ECO:0000256" key="17">
    <source>
        <dbReference type="RuleBase" id="RU364040"/>
    </source>
</evidence>
<keyword evidence="7 18" id="KW-0732">Signal</keyword>
<evidence type="ECO:0000256" key="2">
    <source>
        <dbReference type="ARBA" id="ARBA00010136"/>
    </source>
</evidence>
<dbReference type="InterPro" id="IPR001930">
    <property type="entry name" value="Peptidase_M1"/>
</dbReference>
<keyword evidence="23" id="KW-1185">Reference proteome</keyword>
<dbReference type="GO" id="GO:0043171">
    <property type="term" value="P:peptide catabolic process"/>
    <property type="evidence" value="ECO:0007669"/>
    <property type="project" value="TreeGrafter"/>
</dbReference>
<keyword evidence="17" id="KW-0031">Aminopeptidase</keyword>
<comment type="cofactor">
    <cofactor evidence="15 17">
        <name>Zn(2+)</name>
        <dbReference type="ChEBI" id="CHEBI:29105"/>
    </cofactor>
    <text evidence="15 17">Binds 1 zinc ion per subunit.</text>
</comment>
<feature type="site" description="Transition state stabilizer" evidence="16">
    <location>
        <position position="416"/>
    </location>
</feature>
<keyword evidence="8 17" id="KW-0378">Hydrolase</keyword>
<dbReference type="Gene3D" id="1.25.50.20">
    <property type="match status" value="1"/>
</dbReference>
<feature type="active site" description="Proton acceptor" evidence="14">
    <location>
        <position position="330"/>
    </location>
</feature>
<dbReference type="GO" id="GO:0042277">
    <property type="term" value="F:peptide binding"/>
    <property type="evidence" value="ECO:0007669"/>
    <property type="project" value="TreeGrafter"/>
</dbReference>
<evidence type="ECO:0000313" key="22">
    <source>
        <dbReference type="EnsemblMetazoa" id="XP_014254698.1"/>
    </source>
</evidence>
<dbReference type="CDD" id="cd09601">
    <property type="entry name" value="M1_APN-Q_like"/>
    <property type="match status" value="1"/>
</dbReference>
<dbReference type="PANTHER" id="PTHR11533:SF294">
    <property type="entry name" value="THYROTROPIN-RELEASING HORMONE-DEGRADING ECTOENZYME"/>
    <property type="match status" value="1"/>
</dbReference>
<dbReference type="KEGG" id="clec:106669630"/>
<dbReference type="EnsemblMetazoa" id="XM_014399212.2">
    <property type="protein sequence ID" value="XP_014254698.1"/>
    <property type="gene ID" value="LOC106669630"/>
</dbReference>
<sequence length="933" mass="108955">MKIALTIICLVCKVQSALSNDNNIDDIDEDDRYIFDFLWFPEKYYISIKEIFKGWNVFYGEAKMEGMTTKETNYLYLHSKVRLVGGSLQVNGVSSEINVKKAVSNTTNDILTLYLDKTLALHQYFTLTLLFYGALTTNYDPVYLIEEINGHNLSRPTLATEFQPFGARSAFPCIDLPRLKANIQIQIASNKEYTVLSNMPLKTDTQNNQIRNHVFYQTPKMSTYIVAFIMFGKDIQCEMLPEENQFCSFSKEKEHFKDHLSVIPIIRNSVANFTNIPYMLPKLDQIVIGKKEAVGMESWGLITWRNNLFLSKDLKTLKDKLYLFEFVAHEIAHQWFGNLVTCKFWCYIWLNEGVVTYVQNLIVDKIFPESKTLEFFVVDEMWDPMLVEILQPITLVNKKYCSEENKPQLIMSYSFYKKGASILHMVAKTIMPTGKFQQALQNYLRTFQYSTVVEKDLWLEMEMNIDRSILRDLYKENSLEYYMKTWTHNQGYPLVFVQRNSSKIYVRQERFTEKNKSRTACGQSDYWWIPITYTISSKPNFRDTSVKQWIKPTCMYEELRDVHILQDDWIILNIQHAGYYKVMYDPRTYELLTHHLIENDINVIHPLNRAQIINDAFDLAFQKYIDIDVPLNLTKYMSKETHFAPFHAALVHFKKLLKEHREIPSTHSIHNYIKKIISVAYDRVTSTNFSINDIANYRYKIEIVDMACELKFPKCVQQALLLANAVIKGEKSEVSIIPELRTTLWCSAIRSNNQTIPDYLLKKLNSPSTSQLLTKVYSNALACSKNRNVLYKFIDWVFNSGNQDGFTTLIFNLAPKDSKCVIMNYITGNIDKLITRHGWQNVANRLLKLSLHTKTPICVILMRQFAKERGFVVLPKFDEKKNVTAYRWFQSQDSKYFLSDLPIPKDEGSLDNNSFLKQRGIDFFKIPSETSSE</sequence>
<feature type="binding site" evidence="15">
    <location>
        <position position="329"/>
    </location>
    <ligand>
        <name>Zn(2+)</name>
        <dbReference type="ChEBI" id="CHEBI:29105"/>
        <note>catalytic</note>
    </ligand>
</feature>
<keyword evidence="4" id="KW-0336">GPI-anchor</keyword>
<dbReference type="GO" id="GO:0005737">
    <property type="term" value="C:cytoplasm"/>
    <property type="evidence" value="ECO:0007669"/>
    <property type="project" value="TreeGrafter"/>
</dbReference>
<evidence type="ECO:0000313" key="23">
    <source>
        <dbReference type="Proteomes" id="UP000494040"/>
    </source>
</evidence>
<feature type="domain" description="Peptidase M1 membrane alanine aminopeptidase" evidence="19">
    <location>
        <begin position="271"/>
        <end position="466"/>
    </location>
</feature>
<evidence type="ECO:0000256" key="18">
    <source>
        <dbReference type="SAM" id="SignalP"/>
    </source>
</evidence>
<feature type="domain" description="Aminopeptidase N-like N-terminal" evidence="21">
    <location>
        <begin position="41"/>
        <end position="225"/>
    </location>
</feature>
<evidence type="ECO:0000256" key="10">
    <source>
        <dbReference type="ARBA" id="ARBA00023049"/>
    </source>
</evidence>
<evidence type="ECO:0000259" key="20">
    <source>
        <dbReference type="Pfam" id="PF11838"/>
    </source>
</evidence>
<comment type="similarity">
    <text evidence="2 17">Belongs to the peptidase M1 family.</text>
</comment>
<evidence type="ECO:0000256" key="5">
    <source>
        <dbReference type="ARBA" id="ARBA00022670"/>
    </source>
</evidence>
<keyword evidence="13" id="KW-0449">Lipoprotein</keyword>
<dbReference type="PRINTS" id="PR00756">
    <property type="entry name" value="ALADIPTASE"/>
</dbReference>
<evidence type="ECO:0000256" key="15">
    <source>
        <dbReference type="PIRSR" id="PIRSR634016-3"/>
    </source>
</evidence>
<dbReference type="Gene3D" id="2.60.40.1730">
    <property type="entry name" value="tricorn interacting facor f3 domain"/>
    <property type="match status" value="1"/>
</dbReference>
<organism evidence="22 23">
    <name type="scientific">Cimex lectularius</name>
    <name type="common">Bed bug</name>
    <name type="synonym">Acanthia lectularia</name>
    <dbReference type="NCBI Taxonomy" id="79782"/>
    <lineage>
        <taxon>Eukaryota</taxon>
        <taxon>Metazoa</taxon>
        <taxon>Ecdysozoa</taxon>
        <taxon>Arthropoda</taxon>
        <taxon>Hexapoda</taxon>
        <taxon>Insecta</taxon>
        <taxon>Pterygota</taxon>
        <taxon>Neoptera</taxon>
        <taxon>Paraneoptera</taxon>
        <taxon>Hemiptera</taxon>
        <taxon>Heteroptera</taxon>
        <taxon>Panheteroptera</taxon>
        <taxon>Cimicomorpha</taxon>
        <taxon>Cimicidae</taxon>
        <taxon>Cimex</taxon>
    </lineage>
</organism>
<dbReference type="GO" id="GO:0005615">
    <property type="term" value="C:extracellular space"/>
    <property type="evidence" value="ECO:0007669"/>
    <property type="project" value="TreeGrafter"/>
</dbReference>
<evidence type="ECO:0000256" key="1">
    <source>
        <dbReference type="ARBA" id="ARBA00004609"/>
    </source>
</evidence>
<evidence type="ECO:0000259" key="21">
    <source>
        <dbReference type="Pfam" id="PF17900"/>
    </source>
</evidence>
<dbReference type="AlphaFoldDB" id="A0A8I6RY70"/>
<dbReference type="Pfam" id="PF01433">
    <property type="entry name" value="Peptidase_M1"/>
    <property type="match status" value="1"/>
</dbReference>
<protein>
    <recommendedName>
        <fullName evidence="17">Aminopeptidase</fullName>
        <ecNumber evidence="17">3.4.11.-</ecNumber>
    </recommendedName>
</protein>
<dbReference type="InterPro" id="IPR050344">
    <property type="entry name" value="Peptidase_M1_aminopeptidases"/>
</dbReference>
<dbReference type="Gene3D" id="1.10.390.10">
    <property type="entry name" value="Neutral Protease Domain 2"/>
    <property type="match status" value="1"/>
</dbReference>
<accession>A0A8I6RY70</accession>
<dbReference type="Gene3D" id="2.60.40.1910">
    <property type="match status" value="1"/>
</dbReference>
<evidence type="ECO:0000256" key="16">
    <source>
        <dbReference type="PIRSR" id="PIRSR634016-4"/>
    </source>
</evidence>
<dbReference type="Pfam" id="PF11838">
    <property type="entry name" value="ERAP1_C"/>
    <property type="match status" value="1"/>
</dbReference>
<comment type="subcellular location">
    <subcellularLocation>
        <location evidence="1">Cell membrane</location>
        <topology evidence="1">Lipid-anchor</topology>
        <topology evidence="1">GPI-anchor</topology>
    </subcellularLocation>
</comment>
<dbReference type="FunFam" id="2.60.40.1910:FF:000008">
    <property type="entry name" value="Aminopeptidase"/>
    <property type="match status" value="1"/>
</dbReference>
<keyword evidence="11" id="KW-0472">Membrane</keyword>
<dbReference type="OrthoDB" id="275509at2759"/>
<dbReference type="Pfam" id="PF17900">
    <property type="entry name" value="Peptidase_M1_N"/>
    <property type="match status" value="1"/>
</dbReference>
<name>A0A8I6RY70_CIMLE</name>
<dbReference type="SUPFAM" id="SSF63737">
    <property type="entry name" value="Leukotriene A4 hydrolase N-terminal domain"/>
    <property type="match status" value="1"/>
</dbReference>
<dbReference type="SUPFAM" id="SSF55486">
    <property type="entry name" value="Metalloproteases ('zincins'), catalytic domain"/>
    <property type="match status" value="1"/>
</dbReference>
<evidence type="ECO:0000256" key="9">
    <source>
        <dbReference type="ARBA" id="ARBA00022833"/>
    </source>
</evidence>
<evidence type="ECO:0000256" key="8">
    <source>
        <dbReference type="ARBA" id="ARBA00022801"/>
    </source>
</evidence>
<keyword evidence="5 17" id="KW-0645">Protease</keyword>
<gene>
    <name evidence="22" type="primary">106669630</name>
</gene>
<evidence type="ECO:0000256" key="12">
    <source>
        <dbReference type="ARBA" id="ARBA00023180"/>
    </source>
</evidence>
<proteinExistence type="inferred from homology"/>
<evidence type="ECO:0000256" key="13">
    <source>
        <dbReference type="ARBA" id="ARBA00023288"/>
    </source>
</evidence>
<dbReference type="InterPro" id="IPR045357">
    <property type="entry name" value="Aminopeptidase_N-like_N"/>
</dbReference>
<evidence type="ECO:0000259" key="19">
    <source>
        <dbReference type="Pfam" id="PF01433"/>
    </source>
</evidence>
<keyword evidence="6 15" id="KW-0479">Metal-binding</keyword>